<dbReference type="EMBL" id="ML210185">
    <property type="protein sequence ID" value="TFK25498.1"/>
    <property type="molecule type" value="Genomic_DNA"/>
</dbReference>
<keyword evidence="3" id="KW-1185">Reference proteome</keyword>
<protein>
    <submittedName>
        <fullName evidence="2">Uncharacterized protein</fullName>
    </submittedName>
</protein>
<dbReference type="Proteomes" id="UP000307440">
    <property type="component" value="Unassembled WGS sequence"/>
</dbReference>
<name>A0A5C3LB41_COPMA</name>
<proteinExistence type="predicted"/>
<dbReference type="OrthoDB" id="3158032at2759"/>
<feature type="region of interest" description="Disordered" evidence="1">
    <location>
        <begin position="498"/>
        <end position="520"/>
    </location>
</feature>
<gene>
    <name evidence="2" type="ORF">FA15DRAFT_668372</name>
</gene>
<dbReference type="AlphaFoldDB" id="A0A5C3LB41"/>
<sequence>MNTDPSSLTTINRLLRPLRTRSSVLAKVATTNNHSTNPSATYSSSNRSVLRIVPQSSPLNILPPPHKVASQLYFSKEEKGTLDLARRIYAVRDAFKNIVVKADLPVDAGSRVMPLSALCASIIGQHMQEWEEPEDADNEHQSSFEVVPTYSEEMYDAVPGSYRSHLLVSHALGIILDVCPHHTTLLSILLDVALVHNLGTQASQLLEAFLFVALRPKPNAPASICHASHAKFLVDHLDKWISAGFPVESFIKILSTVLGETEDIATWSSKAIGMLGSRLQHVHMPSLRWLSTRLVIFLSTEQPPGSSPGSRDQLFLTASRWIDGVTNIMIYTVTTNQSHRLPNHDWLLDLVAALQQTLTCAGERTCGVQCLQDSFTCLCTHLLALHPDILSSISNGVARCLSLNRPRASTFHSLVNAVFGSKQTLDLQHSHKALKTYVSAFQTHHLIQQEASLWTCALTFVENLETDSELQGKRTEIKLYREQLMLLVDTAERSLPSQSFDNLLDTGPEPTPRPSKLISHDLTTPARRNNDEWDWDAMMSCWIRRRRPQEVLAKDWPPKPSLWSIKKCKIASVTPRKGAAVPFSPHKAIPFHPLGRKFHKQSDSGQDQRPLNDFTSLVANAVSHRTTLHGPHKLKAFKTQSSSAIKPLVHSVDLGAREKGNLPLTAEVESCHLPSDDVLDLFATP</sequence>
<reference evidence="2 3" key="1">
    <citation type="journal article" date="2019" name="Nat. Ecol. Evol.">
        <title>Megaphylogeny resolves global patterns of mushroom evolution.</title>
        <authorList>
            <person name="Varga T."/>
            <person name="Krizsan K."/>
            <person name="Foldi C."/>
            <person name="Dima B."/>
            <person name="Sanchez-Garcia M."/>
            <person name="Sanchez-Ramirez S."/>
            <person name="Szollosi G.J."/>
            <person name="Szarkandi J.G."/>
            <person name="Papp V."/>
            <person name="Albert L."/>
            <person name="Andreopoulos W."/>
            <person name="Angelini C."/>
            <person name="Antonin V."/>
            <person name="Barry K.W."/>
            <person name="Bougher N.L."/>
            <person name="Buchanan P."/>
            <person name="Buyck B."/>
            <person name="Bense V."/>
            <person name="Catcheside P."/>
            <person name="Chovatia M."/>
            <person name="Cooper J."/>
            <person name="Damon W."/>
            <person name="Desjardin D."/>
            <person name="Finy P."/>
            <person name="Geml J."/>
            <person name="Haridas S."/>
            <person name="Hughes K."/>
            <person name="Justo A."/>
            <person name="Karasinski D."/>
            <person name="Kautmanova I."/>
            <person name="Kiss B."/>
            <person name="Kocsube S."/>
            <person name="Kotiranta H."/>
            <person name="LaButti K.M."/>
            <person name="Lechner B.E."/>
            <person name="Liimatainen K."/>
            <person name="Lipzen A."/>
            <person name="Lukacs Z."/>
            <person name="Mihaltcheva S."/>
            <person name="Morgado L.N."/>
            <person name="Niskanen T."/>
            <person name="Noordeloos M.E."/>
            <person name="Ohm R.A."/>
            <person name="Ortiz-Santana B."/>
            <person name="Ovrebo C."/>
            <person name="Racz N."/>
            <person name="Riley R."/>
            <person name="Savchenko A."/>
            <person name="Shiryaev A."/>
            <person name="Soop K."/>
            <person name="Spirin V."/>
            <person name="Szebenyi C."/>
            <person name="Tomsovsky M."/>
            <person name="Tulloss R.E."/>
            <person name="Uehling J."/>
            <person name="Grigoriev I.V."/>
            <person name="Vagvolgyi C."/>
            <person name="Papp T."/>
            <person name="Martin F.M."/>
            <person name="Miettinen O."/>
            <person name="Hibbett D.S."/>
            <person name="Nagy L.G."/>
        </authorList>
    </citation>
    <scope>NUCLEOTIDE SEQUENCE [LARGE SCALE GENOMIC DNA]</scope>
    <source>
        <strain evidence="2 3">CBS 121175</strain>
    </source>
</reference>
<evidence type="ECO:0000313" key="3">
    <source>
        <dbReference type="Proteomes" id="UP000307440"/>
    </source>
</evidence>
<evidence type="ECO:0000256" key="1">
    <source>
        <dbReference type="SAM" id="MobiDB-lite"/>
    </source>
</evidence>
<evidence type="ECO:0000313" key="2">
    <source>
        <dbReference type="EMBL" id="TFK25498.1"/>
    </source>
</evidence>
<organism evidence="2 3">
    <name type="scientific">Coprinopsis marcescibilis</name>
    <name type="common">Agaric fungus</name>
    <name type="synonym">Psathyrella marcescibilis</name>
    <dbReference type="NCBI Taxonomy" id="230819"/>
    <lineage>
        <taxon>Eukaryota</taxon>
        <taxon>Fungi</taxon>
        <taxon>Dikarya</taxon>
        <taxon>Basidiomycota</taxon>
        <taxon>Agaricomycotina</taxon>
        <taxon>Agaricomycetes</taxon>
        <taxon>Agaricomycetidae</taxon>
        <taxon>Agaricales</taxon>
        <taxon>Agaricineae</taxon>
        <taxon>Psathyrellaceae</taxon>
        <taxon>Coprinopsis</taxon>
    </lineage>
</organism>
<accession>A0A5C3LB41</accession>